<evidence type="ECO:0000313" key="2">
    <source>
        <dbReference type="Proteomes" id="UP000066042"/>
    </source>
</evidence>
<dbReference type="Proteomes" id="UP000066042">
    <property type="component" value="Chromosome"/>
</dbReference>
<reference evidence="1 2" key="1">
    <citation type="journal article" date="2016" name="Genome Announc.">
        <title>Complete genome sequence of the hyperthermophilic and piezophilic archaeon Thermococcus barophilus Ch5, capable of growth at the expense of hydrogenogenesis from carbon monoxide and formate.</title>
        <authorList>
            <person name="Oger P."/>
            <person name="Sokolova T.G."/>
            <person name="Kozhevnikova D.A."/>
            <person name="Taranov E.A."/>
            <person name="Vannier P."/>
            <person name="Lee H.S."/>
            <person name="Kwon K.K."/>
            <person name="Kang S.G."/>
            <person name="Lee J.H."/>
            <person name="Bonch-Osmolovskaya E.A."/>
            <person name="Lebedinsky A.V."/>
        </authorList>
    </citation>
    <scope>NUCLEOTIDE SEQUENCE [LARGE SCALE GENOMIC DNA]</scope>
    <source>
        <strain evidence="2">Ch5</strain>
    </source>
</reference>
<accession>A0A0S1X9Y3</accession>
<dbReference type="PATRIC" id="fig|55802.8.peg.628"/>
<evidence type="ECO:0000313" key="1">
    <source>
        <dbReference type="EMBL" id="ALM74595.1"/>
    </source>
</evidence>
<organism evidence="1 2">
    <name type="scientific">Thermococcus barophilus</name>
    <dbReference type="NCBI Taxonomy" id="55802"/>
    <lineage>
        <taxon>Archaea</taxon>
        <taxon>Methanobacteriati</taxon>
        <taxon>Methanobacteriota</taxon>
        <taxon>Thermococci</taxon>
        <taxon>Thermococcales</taxon>
        <taxon>Thermococcaceae</taxon>
        <taxon>Thermococcus</taxon>
    </lineage>
</organism>
<dbReference type="GeneID" id="26135914"/>
<name>A0A0S1X9Y3_THEBA</name>
<sequence>MLDDRDVHLWGKKKEEKKKVEYPLGITEELLRAINNIVFYHGTGLYKILARATPEQDVERVKKILSHQEGIGPRVTEDAGYKKIR</sequence>
<protein>
    <submittedName>
        <fullName evidence="1">Uncharacterized protein</fullName>
    </submittedName>
</protein>
<dbReference type="STRING" id="55802.TBCH5v1_0635"/>
<dbReference type="EMBL" id="CP013050">
    <property type="protein sequence ID" value="ALM74595.1"/>
    <property type="molecule type" value="Genomic_DNA"/>
</dbReference>
<gene>
    <name evidence="1" type="ORF">TBCH5v1_0635</name>
</gene>
<proteinExistence type="predicted"/>
<dbReference type="AlphaFoldDB" id="A0A0S1X9Y3"/>
<dbReference type="RefSeq" id="WP_056933454.1">
    <property type="nucleotide sequence ID" value="NZ_CP013050.1"/>
</dbReference>